<organism evidence="6 7">
    <name type="scientific">Strigamia maritima</name>
    <name type="common">European centipede</name>
    <name type="synonym">Geophilus maritimus</name>
    <dbReference type="NCBI Taxonomy" id="126957"/>
    <lineage>
        <taxon>Eukaryota</taxon>
        <taxon>Metazoa</taxon>
        <taxon>Ecdysozoa</taxon>
        <taxon>Arthropoda</taxon>
        <taxon>Myriapoda</taxon>
        <taxon>Chilopoda</taxon>
        <taxon>Pleurostigmophora</taxon>
        <taxon>Geophilomorpha</taxon>
        <taxon>Linotaeniidae</taxon>
        <taxon>Strigamia</taxon>
    </lineage>
</organism>
<evidence type="ECO:0000256" key="3">
    <source>
        <dbReference type="ARBA" id="ARBA00023098"/>
    </source>
</evidence>
<keyword evidence="3" id="KW-0443">Lipid metabolism</keyword>
<dbReference type="STRING" id="126957.T1J7B4"/>
<feature type="domain" description="AMP-dependent synthetase/ligase" evidence="5">
    <location>
        <begin position="66"/>
        <end position="485"/>
    </location>
</feature>
<sequence>MISTRFVEELIAEPFLDTFIPKHQLGPEYIIPTNENRTWRADGAVNISVPPDLEHKYEPESVISLFRKAVENSPKRPALVVKRNGGLHEWSYAEYWHDVKDVAKGFIKLGSTPFHAVGILGSNSPEWLISYLAAIFCGAFPAGIYITNSPAACFHVLENSSANIVIVDNDSQLDKILSVRDKLPHLKAIIQYDGSSEHPDVVSWQDLLLIGQSLSDGVLEKRMKGIAINQCCSLIYTSGTTGNPKGAMISHDSVIVTSKILRYELTHLTSYQKTVSYLPLSHVAALIVDLYLSIMSESTVYFAHPDALKGKLIEDLIQAQPTYFMGVPRVYEKMKERLEAVEDSLPTMKKKLVKWARKQALKYNQQVPQSTTKPILYSTAKALVLNKVKAAMGITNVRIFASGAAPLSVDVFNFFLSYDIIILESYGLSECSGAHAMTMPKHYHRAGSVGNIHTVKDLKFKIINPNNNGSGEIAMNGRNIFMGYLGLEEMTREAVEEDKWLHSGDIGLIDKDGFLFVTGRIKELIITSGGENIPPVLIEDQIKKLLPVLSNCMLIGDKRKYLTILLTLKTEINLSTMEPTDELNPISIKWCQSVGSSAKRVSEIVQSADANVMNGIQQGINKYNEEFAISRAQKIQKWSILPQDFCIHNGTLGPTSKLKRPFVVTKYSRIIESMYSS</sequence>
<protein>
    <recommendedName>
        <fullName evidence="4">long-chain-fatty-acid--CoA ligase</fullName>
        <ecNumber evidence="4">6.2.1.3</ecNumber>
    </recommendedName>
</protein>
<dbReference type="InterPro" id="IPR042099">
    <property type="entry name" value="ANL_N_sf"/>
</dbReference>
<dbReference type="eggNOG" id="KOG1256">
    <property type="taxonomic scope" value="Eukaryota"/>
</dbReference>
<dbReference type="PhylomeDB" id="T1J7B4"/>
<dbReference type="GO" id="GO:0005783">
    <property type="term" value="C:endoplasmic reticulum"/>
    <property type="evidence" value="ECO:0007669"/>
    <property type="project" value="TreeGrafter"/>
</dbReference>
<accession>T1J7B4</accession>
<keyword evidence="7" id="KW-1185">Reference proteome</keyword>
<proteinExistence type="predicted"/>
<evidence type="ECO:0000256" key="4">
    <source>
        <dbReference type="ARBA" id="ARBA00026121"/>
    </source>
</evidence>
<dbReference type="EC" id="6.2.1.3" evidence="4"/>
<dbReference type="Pfam" id="PF23562">
    <property type="entry name" value="AMP-binding_C_3"/>
    <property type="match status" value="1"/>
</dbReference>
<evidence type="ECO:0000256" key="2">
    <source>
        <dbReference type="ARBA" id="ARBA00022832"/>
    </source>
</evidence>
<name>T1J7B4_STRMM</name>
<dbReference type="OMA" id="QCEVNEN"/>
<dbReference type="SUPFAM" id="SSF56801">
    <property type="entry name" value="Acetyl-CoA synthetase-like"/>
    <property type="match status" value="1"/>
</dbReference>
<dbReference type="InterPro" id="IPR000873">
    <property type="entry name" value="AMP-dep_synth/lig_dom"/>
</dbReference>
<reference evidence="7" key="1">
    <citation type="submission" date="2011-05" db="EMBL/GenBank/DDBJ databases">
        <authorList>
            <person name="Richards S.R."/>
            <person name="Qu J."/>
            <person name="Jiang H."/>
            <person name="Jhangiani S.N."/>
            <person name="Agravi P."/>
            <person name="Goodspeed R."/>
            <person name="Gross S."/>
            <person name="Mandapat C."/>
            <person name="Jackson L."/>
            <person name="Mathew T."/>
            <person name="Pu L."/>
            <person name="Thornton R."/>
            <person name="Saada N."/>
            <person name="Wilczek-Boney K.B."/>
            <person name="Lee S."/>
            <person name="Kovar C."/>
            <person name="Wu Y."/>
            <person name="Scherer S.E."/>
            <person name="Worley K.C."/>
            <person name="Muzny D.M."/>
            <person name="Gibbs R."/>
        </authorList>
    </citation>
    <scope>NUCLEOTIDE SEQUENCE</scope>
    <source>
        <strain evidence="7">Brora</strain>
    </source>
</reference>
<dbReference type="AlphaFoldDB" id="T1J7B4"/>
<dbReference type="Pfam" id="PF00501">
    <property type="entry name" value="AMP-binding"/>
    <property type="match status" value="1"/>
</dbReference>
<keyword evidence="2" id="KW-0276">Fatty acid metabolism</keyword>
<dbReference type="EnsemblMetazoa" id="SMAR009553-RA">
    <property type="protein sequence ID" value="SMAR009553-PA"/>
    <property type="gene ID" value="SMAR009553"/>
</dbReference>
<dbReference type="InterPro" id="IPR020845">
    <property type="entry name" value="AMP-binding_CS"/>
</dbReference>
<evidence type="ECO:0000256" key="1">
    <source>
        <dbReference type="ARBA" id="ARBA00022598"/>
    </source>
</evidence>
<evidence type="ECO:0000313" key="6">
    <source>
        <dbReference type="EnsemblMetazoa" id="SMAR009553-PA"/>
    </source>
</evidence>
<dbReference type="EMBL" id="JH431916">
    <property type="status" value="NOT_ANNOTATED_CDS"/>
    <property type="molecule type" value="Genomic_DNA"/>
</dbReference>
<dbReference type="PROSITE" id="PS00455">
    <property type="entry name" value="AMP_BINDING"/>
    <property type="match status" value="1"/>
</dbReference>
<dbReference type="Proteomes" id="UP000014500">
    <property type="component" value="Unassembled WGS sequence"/>
</dbReference>
<dbReference type="PANTHER" id="PTHR43272">
    <property type="entry name" value="LONG-CHAIN-FATTY-ACID--COA LIGASE"/>
    <property type="match status" value="1"/>
</dbReference>
<keyword evidence="1" id="KW-0436">Ligase</keyword>
<evidence type="ECO:0000259" key="5">
    <source>
        <dbReference type="Pfam" id="PF00501"/>
    </source>
</evidence>
<dbReference type="GO" id="GO:0004467">
    <property type="term" value="F:long-chain fatty acid-CoA ligase activity"/>
    <property type="evidence" value="ECO:0007669"/>
    <property type="project" value="UniProtKB-EC"/>
</dbReference>
<evidence type="ECO:0000313" key="7">
    <source>
        <dbReference type="Proteomes" id="UP000014500"/>
    </source>
</evidence>
<dbReference type="GO" id="GO:0016020">
    <property type="term" value="C:membrane"/>
    <property type="evidence" value="ECO:0007669"/>
    <property type="project" value="TreeGrafter"/>
</dbReference>
<dbReference type="HOGENOM" id="CLU_000022_45_5_1"/>
<dbReference type="Gene3D" id="3.40.50.12780">
    <property type="entry name" value="N-terminal domain of ligase-like"/>
    <property type="match status" value="1"/>
</dbReference>
<reference evidence="6" key="2">
    <citation type="submission" date="2015-02" db="UniProtKB">
        <authorList>
            <consortium name="EnsemblMetazoa"/>
        </authorList>
    </citation>
    <scope>IDENTIFICATION</scope>
</reference>
<dbReference type="PANTHER" id="PTHR43272:SF32">
    <property type="entry name" value="AMP-DEPENDENT SYNTHETASE_LIGASE DOMAIN-CONTAINING PROTEIN"/>
    <property type="match status" value="1"/>
</dbReference>